<keyword evidence="1" id="KW-0472">Membrane</keyword>
<name>A0A2S7KXA1_9FLAO</name>
<dbReference type="OrthoDB" id="287788at2"/>
<organism evidence="2 3">
    <name type="scientific">Polaribacter filamentus</name>
    <dbReference type="NCBI Taxonomy" id="53483"/>
    <lineage>
        <taxon>Bacteria</taxon>
        <taxon>Pseudomonadati</taxon>
        <taxon>Bacteroidota</taxon>
        <taxon>Flavobacteriia</taxon>
        <taxon>Flavobacteriales</taxon>
        <taxon>Flavobacteriaceae</taxon>
    </lineage>
</organism>
<dbReference type="RefSeq" id="WP_104809485.1">
    <property type="nucleotide sequence ID" value="NZ_MQUA01000013.1"/>
</dbReference>
<feature type="transmembrane region" description="Helical" evidence="1">
    <location>
        <begin position="56"/>
        <end position="74"/>
    </location>
</feature>
<keyword evidence="3" id="KW-1185">Reference proteome</keyword>
<dbReference type="Proteomes" id="UP000239522">
    <property type="component" value="Unassembled WGS sequence"/>
</dbReference>
<feature type="transmembrane region" description="Helical" evidence="1">
    <location>
        <begin position="30"/>
        <end position="49"/>
    </location>
</feature>
<sequence length="84" mass="9577">MNKIKLTLIFLLIFTLECFSQDSGNNGIRNTAISSGIGLGSVLAVVVSWERNKSVLLAFFHGIFSWLYVLYFVLTRKPEERHKK</sequence>
<keyword evidence="1" id="KW-0812">Transmembrane</keyword>
<dbReference type="EMBL" id="MQUA01000013">
    <property type="protein sequence ID" value="PQB07250.1"/>
    <property type="molecule type" value="Genomic_DNA"/>
</dbReference>
<evidence type="ECO:0000256" key="1">
    <source>
        <dbReference type="SAM" id="Phobius"/>
    </source>
</evidence>
<comment type="caution">
    <text evidence="2">The sequence shown here is derived from an EMBL/GenBank/DDBJ whole genome shotgun (WGS) entry which is preliminary data.</text>
</comment>
<evidence type="ECO:0000313" key="3">
    <source>
        <dbReference type="Proteomes" id="UP000239522"/>
    </source>
</evidence>
<dbReference type="AlphaFoldDB" id="A0A2S7KXA1"/>
<keyword evidence="1" id="KW-1133">Transmembrane helix</keyword>
<evidence type="ECO:0000313" key="2">
    <source>
        <dbReference type="EMBL" id="PQB07250.1"/>
    </source>
</evidence>
<protein>
    <submittedName>
        <fullName evidence="2">Uncharacterized protein</fullName>
    </submittedName>
</protein>
<accession>A0A2S7KXA1</accession>
<reference evidence="2 3" key="1">
    <citation type="submission" date="2016-11" db="EMBL/GenBank/DDBJ databases">
        <title>Trade-off between light-utilization and light-protection in marine flavobacteria.</title>
        <authorList>
            <person name="Kumagai Y."/>
        </authorList>
    </citation>
    <scope>NUCLEOTIDE SEQUENCE [LARGE SCALE GENOMIC DNA]</scope>
    <source>
        <strain evidence="2 3">ATCC 700397</strain>
    </source>
</reference>
<proteinExistence type="predicted"/>
<gene>
    <name evidence="2" type="ORF">BST83_08855</name>
</gene>